<feature type="transmembrane region" description="Helical" evidence="6">
    <location>
        <begin position="419"/>
        <end position="437"/>
    </location>
</feature>
<protein>
    <recommendedName>
        <fullName evidence="7">Major facilitator superfamily (MFS) profile domain-containing protein</fullName>
    </recommendedName>
</protein>
<name>A0A4S9KL06_AURPU</name>
<dbReference type="PROSITE" id="PS50850">
    <property type="entry name" value="MFS"/>
    <property type="match status" value="1"/>
</dbReference>
<dbReference type="InterPro" id="IPR036259">
    <property type="entry name" value="MFS_trans_sf"/>
</dbReference>
<feature type="transmembrane region" description="Helical" evidence="6">
    <location>
        <begin position="492"/>
        <end position="512"/>
    </location>
</feature>
<dbReference type="InterPro" id="IPR020846">
    <property type="entry name" value="MFS_dom"/>
</dbReference>
<evidence type="ECO:0000259" key="7">
    <source>
        <dbReference type="PROSITE" id="PS50850"/>
    </source>
</evidence>
<dbReference type="Gene3D" id="1.20.1250.20">
    <property type="entry name" value="MFS general substrate transporter like domains"/>
    <property type="match status" value="1"/>
</dbReference>
<evidence type="ECO:0000256" key="1">
    <source>
        <dbReference type="ARBA" id="ARBA00004141"/>
    </source>
</evidence>
<evidence type="ECO:0000313" key="8">
    <source>
        <dbReference type="EMBL" id="THW70804.1"/>
    </source>
</evidence>
<dbReference type="Pfam" id="PF07690">
    <property type="entry name" value="MFS_1"/>
    <property type="match status" value="1"/>
</dbReference>
<evidence type="ECO:0000256" key="2">
    <source>
        <dbReference type="ARBA" id="ARBA00007520"/>
    </source>
</evidence>
<keyword evidence="5 6" id="KW-0472">Membrane</keyword>
<dbReference type="InterPro" id="IPR011701">
    <property type="entry name" value="MFS"/>
</dbReference>
<keyword evidence="4 6" id="KW-1133">Transmembrane helix</keyword>
<dbReference type="AlphaFoldDB" id="A0A4S9KL06"/>
<evidence type="ECO:0000256" key="6">
    <source>
        <dbReference type="SAM" id="Phobius"/>
    </source>
</evidence>
<dbReference type="GO" id="GO:0005886">
    <property type="term" value="C:plasma membrane"/>
    <property type="evidence" value="ECO:0007669"/>
    <property type="project" value="TreeGrafter"/>
</dbReference>
<dbReference type="EMBL" id="QZAO01000312">
    <property type="protein sequence ID" value="THW70804.1"/>
    <property type="molecule type" value="Genomic_DNA"/>
</dbReference>
<comment type="subcellular location">
    <subcellularLocation>
        <location evidence="1">Membrane</location>
        <topology evidence="1">Multi-pass membrane protein</topology>
    </subcellularLocation>
</comment>
<feature type="transmembrane region" description="Helical" evidence="6">
    <location>
        <begin position="143"/>
        <end position="162"/>
    </location>
</feature>
<proteinExistence type="inferred from homology"/>
<feature type="transmembrane region" description="Helical" evidence="6">
    <location>
        <begin position="349"/>
        <end position="369"/>
    </location>
</feature>
<feature type="transmembrane region" description="Helical" evidence="6">
    <location>
        <begin position="21"/>
        <end position="45"/>
    </location>
</feature>
<reference evidence="8 9" key="1">
    <citation type="submission" date="2018-10" db="EMBL/GenBank/DDBJ databases">
        <title>Fifty Aureobasidium pullulans genomes reveal a recombining polyextremotolerant generalist.</title>
        <authorList>
            <person name="Gostincar C."/>
            <person name="Turk M."/>
            <person name="Zajc J."/>
            <person name="Gunde-Cimerman N."/>
        </authorList>
    </citation>
    <scope>NUCLEOTIDE SEQUENCE [LARGE SCALE GENOMIC DNA]</scope>
    <source>
        <strain evidence="8 9">EXF-10659</strain>
    </source>
</reference>
<evidence type="ECO:0000256" key="5">
    <source>
        <dbReference type="ARBA" id="ARBA00023136"/>
    </source>
</evidence>
<evidence type="ECO:0000256" key="3">
    <source>
        <dbReference type="ARBA" id="ARBA00022692"/>
    </source>
</evidence>
<dbReference type="PANTHER" id="PTHR23501:SF102">
    <property type="entry name" value="DRUG TRANSPORTER, PUTATIVE (AFU_ORTHOLOGUE AFUA_3G08530)-RELATED"/>
    <property type="match status" value="1"/>
</dbReference>
<feature type="transmembrane region" description="Helical" evidence="6">
    <location>
        <begin position="274"/>
        <end position="293"/>
    </location>
</feature>
<dbReference type="PRINTS" id="PR01036">
    <property type="entry name" value="TCRTETB"/>
</dbReference>
<comment type="caution">
    <text evidence="8">The sequence shown here is derived from an EMBL/GenBank/DDBJ whole genome shotgun (WGS) entry which is preliminary data.</text>
</comment>
<dbReference type="SUPFAM" id="SSF103473">
    <property type="entry name" value="MFS general substrate transporter"/>
    <property type="match status" value="1"/>
</dbReference>
<feature type="transmembrane region" description="Helical" evidence="6">
    <location>
        <begin position="174"/>
        <end position="198"/>
    </location>
</feature>
<feature type="transmembrane region" description="Helical" evidence="6">
    <location>
        <begin position="57"/>
        <end position="78"/>
    </location>
</feature>
<evidence type="ECO:0000256" key="4">
    <source>
        <dbReference type="ARBA" id="ARBA00022989"/>
    </source>
</evidence>
<dbReference type="Proteomes" id="UP000308802">
    <property type="component" value="Unassembled WGS sequence"/>
</dbReference>
<dbReference type="PANTHER" id="PTHR23501">
    <property type="entry name" value="MAJOR FACILITATOR SUPERFAMILY"/>
    <property type="match status" value="1"/>
</dbReference>
<feature type="transmembrane region" description="Helical" evidence="6">
    <location>
        <begin position="109"/>
        <end position="131"/>
    </location>
</feature>
<comment type="similarity">
    <text evidence="2">Belongs to the major facilitator superfamily. TCR/Tet family.</text>
</comment>
<feature type="transmembrane region" description="Helical" evidence="6">
    <location>
        <begin position="85"/>
        <end position="103"/>
    </location>
</feature>
<feature type="transmembrane region" description="Helical" evidence="6">
    <location>
        <begin position="210"/>
        <end position="229"/>
    </location>
</feature>
<feature type="transmembrane region" description="Helical" evidence="6">
    <location>
        <begin position="241"/>
        <end position="262"/>
    </location>
</feature>
<gene>
    <name evidence="8" type="ORF">D6D19_07600</name>
</gene>
<sequence>MIGRDAQDEPMRKSASFKLTIAFLCLVAALSALDAVIVSACLPAIAQDLHGTSTETFWVGTSFLLGQTITIPFFGVASEVFGRKLPILIAISLFLLGSILSATAQSTSWLIGARTVQGIGAGGTIQLVQLIISDITTMQERGIYIAMSSFGWAFGTIAGVPIGGAIAEHTTWRVAFWINVPFCVICFTGLVCTLKLHHERASFQSKVSRIDWIGLGMFTGATTLFLVGLTSGGTSHPWRSAATLVPLVLGASLYASFVFVEWRVSRFCMMPLQIFRNIPACVGFITSFLQGMILWCSMYYMIIYVGMNLFLGVLQHGLLRSAAETLSYGAFVAPAGVAASIAVKRTMRYKYLIVAGWFLTTLGTGINVITLKAHSSKAQIFAPRCIAAIGAGLLFPTPLFAVQAKQSKANIGVATTMQVFFRSLGMAFGVALGGVIFQNRWDHVVGEAIASGLLPMSYNIPSAHAELAYALISQMPPAVQSFYRDTYAESLIMVWWVMFAFAVLGLSCSLFGDDEKLSPSGTGVQSFAQSDEHRDSLVV</sequence>
<organism evidence="8 9">
    <name type="scientific">Aureobasidium pullulans</name>
    <name type="common">Black yeast</name>
    <name type="synonym">Pullularia pullulans</name>
    <dbReference type="NCBI Taxonomy" id="5580"/>
    <lineage>
        <taxon>Eukaryota</taxon>
        <taxon>Fungi</taxon>
        <taxon>Dikarya</taxon>
        <taxon>Ascomycota</taxon>
        <taxon>Pezizomycotina</taxon>
        <taxon>Dothideomycetes</taxon>
        <taxon>Dothideomycetidae</taxon>
        <taxon>Dothideales</taxon>
        <taxon>Saccotheciaceae</taxon>
        <taxon>Aureobasidium</taxon>
    </lineage>
</organism>
<keyword evidence="3 6" id="KW-0812">Transmembrane</keyword>
<dbReference type="GO" id="GO:0022857">
    <property type="term" value="F:transmembrane transporter activity"/>
    <property type="evidence" value="ECO:0007669"/>
    <property type="project" value="InterPro"/>
</dbReference>
<feature type="transmembrane region" description="Helical" evidence="6">
    <location>
        <begin position="326"/>
        <end position="343"/>
    </location>
</feature>
<feature type="domain" description="Major facilitator superfamily (MFS) profile" evidence="7">
    <location>
        <begin position="20"/>
        <end position="517"/>
    </location>
</feature>
<evidence type="ECO:0000313" key="9">
    <source>
        <dbReference type="Proteomes" id="UP000308802"/>
    </source>
</evidence>
<feature type="transmembrane region" description="Helical" evidence="6">
    <location>
        <begin position="381"/>
        <end position="399"/>
    </location>
</feature>
<accession>A0A4S9KL06</accession>